<dbReference type="InterPro" id="IPR036396">
    <property type="entry name" value="Cyt_P450_sf"/>
</dbReference>
<reference evidence="11 12" key="1">
    <citation type="submission" date="2018-05" db="EMBL/GenBank/DDBJ databases">
        <title>Draft genome sequence of Scytalidium lignicola DSM 105466, a ubiquitous saprotrophic fungus.</title>
        <authorList>
            <person name="Buettner E."/>
            <person name="Gebauer A.M."/>
            <person name="Hofrichter M."/>
            <person name="Liers C."/>
            <person name="Kellner H."/>
        </authorList>
    </citation>
    <scope>NUCLEOTIDE SEQUENCE [LARGE SCALE GENOMIC DNA]</scope>
    <source>
        <strain evidence="11 12">DSM 105466</strain>
    </source>
</reference>
<evidence type="ECO:0008006" key="13">
    <source>
        <dbReference type="Google" id="ProtNLM"/>
    </source>
</evidence>
<sequence>MIPLWIVASVTVTLYFIFTSLLTSQRRKKLAEEWGCRPLYVRPNKWPGGIEFLWELYQADKNDQVPDELAKMFLESPSETWEVQLWGTPQLFTNNPKNIQAMLGTQFEDFGVGDQRRRGFLPMLGDGIFTQDGKAWEHSRALLRPQFTRDQVGDLELEETHIQRFLMHIPSESSGWTSEVDLGPLFFSLTLDSATEFLFGQSTETLLSSLPGQKVSDAMLQWKTVGECFDIGTNTIGIRIRLFDLYFLYNPKSFRDSCKEINRFADHFVKLAIEKEKEGNTASGEKQRYIFLHELVKVTKDPVVLRSQLLNILIAGRDTTAGLIGWTFWCLARNPKVFQKLRDTIIESFGTYENPHDISFSTLKGCSYLQYTMNETLRLFPSVPNNGRESIKDTTLPFGGGQDGQSPVFIPKGHLCNYSVYALHRRKDIWGLDAEEYNPDRWYGLKVGWEYLPFNGGPRICLGQQFALTEAGYVITRLVQKYDRIQNCESDKEIRHNFGVTSSPKRVFVRLHEAEK</sequence>
<organism evidence="11 12">
    <name type="scientific">Scytalidium lignicola</name>
    <name type="common">Hyphomycete</name>
    <dbReference type="NCBI Taxonomy" id="5539"/>
    <lineage>
        <taxon>Eukaryota</taxon>
        <taxon>Fungi</taxon>
        <taxon>Dikarya</taxon>
        <taxon>Ascomycota</taxon>
        <taxon>Pezizomycotina</taxon>
        <taxon>Leotiomycetes</taxon>
        <taxon>Leotiomycetes incertae sedis</taxon>
        <taxon>Scytalidium</taxon>
    </lineage>
</organism>
<keyword evidence="7 9" id="KW-0503">Monooxygenase</keyword>
<dbReference type="OrthoDB" id="1470350at2759"/>
<dbReference type="SUPFAM" id="SSF48264">
    <property type="entry name" value="Cytochrome P450"/>
    <property type="match status" value="1"/>
</dbReference>
<keyword evidence="5 9" id="KW-0560">Oxidoreductase</keyword>
<evidence type="ECO:0000313" key="12">
    <source>
        <dbReference type="Proteomes" id="UP000258309"/>
    </source>
</evidence>
<dbReference type="InterPro" id="IPR047146">
    <property type="entry name" value="Cyt_P450_E_CYP52_fungi"/>
</dbReference>
<dbReference type="InterPro" id="IPR002402">
    <property type="entry name" value="Cyt_P450_E_grp-II"/>
</dbReference>
<dbReference type="OMA" id="NSRFCRQ"/>
<dbReference type="GO" id="GO:0005506">
    <property type="term" value="F:iron ion binding"/>
    <property type="evidence" value="ECO:0007669"/>
    <property type="project" value="InterPro"/>
</dbReference>
<feature type="non-terminal residue" evidence="11">
    <location>
        <position position="1"/>
    </location>
</feature>
<evidence type="ECO:0000256" key="1">
    <source>
        <dbReference type="ARBA" id="ARBA00001971"/>
    </source>
</evidence>
<dbReference type="PRINTS" id="PR01239">
    <property type="entry name" value="EP450IICYP52"/>
</dbReference>
<feature type="non-terminal residue" evidence="11">
    <location>
        <position position="516"/>
    </location>
</feature>
<dbReference type="InterPro" id="IPR017972">
    <property type="entry name" value="Cyt_P450_CS"/>
</dbReference>
<dbReference type="AlphaFoldDB" id="A0A3E2H482"/>
<keyword evidence="10" id="KW-0472">Membrane</keyword>
<evidence type="ECO:0000256" key="9">
    <source>
        <dbReference type="RuleBase" id="RU000461"/>
    </source>
</evidence>
<feature type="transmembrane region" description="Helical" evidence="10">
    <location>
        <begin position="6"/>
        <end position="23"/>
    </location>
</feature>
<comment type="caution">
    <text evidence="11">The sequence shown here is derived from an EMBL/GenBank/DDBJ whole genome shotgun (WGS) entry which is preliminary data.</text>
</comment>
<keyword evidence="10" id="KW-1133">Transmembrane helix</keyword>
<dbReference type="EMBL" id="NCSJ02000173">
    <property type="protein sequence ID" value="RFU28179.1"/>
    <property type="molecule type" value="Genomic_DNA"/>
</dbReference>
<evidence type="ECO:0000313" key="11">
    <source>
        <dbReference type="EMBL" id="RFU28179.1"/>
    </source>
</evidence>
<evidence type="ECO:0000256" key="2">
    <source>
        <dbReference type="ARBA" id="ARBA00010617"/>
    </source>
</evidence>
<evidence type="ECO:0000256" key="10">
    <source>
        <dbReference type="SAM" id="Phobius"/>
    </source>
</evidence>
<dbReference type="Gene3D" id="1.10.630.10">
    <property type="entry name" value="Cytochrome P450"/>
    <property type="match status" value="1"/>
</dbReference>
<dbReference type="PROSITE" id="PS00086">
    <property type="entry name" value="CYTOCHROME_P450"/>
    <property type="match status" value="1"/>
</dbReference>
<keyword evidence="3 8" id="KW-0349">Heme</keyword>
<evidence type="ECO:0000256" key="6">
    <source>
        <dbReference type="ARBA" id="ARBA00023004"/>
    </source>
</evidence>
<comment type="cofactor">
    <cofactor evidence="1 8">
        <name>heme</name>
        <dbReference type="ChEBI" id="CHEBI:30413"/>
    </cofactor>
</comment>
<accession>A0A3E2H482</accession>
<keyword evidence="6 8" id="KW-0408">Iron</keyword>
<proteinExistence type="inferred from homology"/>
<dbReference type="PANTHER" id="PTHR24287:SF1">
    <property type="entry name" value="P450, PUTATIVE (EUROFUNG)-RELATED"/>
    <property type="match status" value="1"/>
</dbReference>
<dbReference type="CDD" id="cd11063">
    <property type="entry name" value="CYP52"/>
    <property type="match status" value="1"/>
</dbReference>
<dbReference type="PRINTS" id="PR00385">
    <property type="entry name" value="P450"/>
</dbReference>
<keyword evidence="12" id="KW-1185">Reference proteome</keyword>
<dbReference type="PANTHER" id="PTHR24287">
    <property type="entry name" value="P450, PUTATIVE (EUROFUNG)-RELATED"/>
    <property type="match status" value="1"/>
</dbReference>
<gene>
    <name evidence="11" type="ORF">B7463_g8167</name>
</gene>
<dbReference type="Proteomes" id="UP000258309">
    <property type="component" value="Unassembled WGS sequence"/>
</dbReference>
<dbReference type="InterPro" id="IPR002974">
    <property type="entry name" value="Cyt_P450_E_CYP52_ascomycetes"/>
</dbReference>
<dbReference type="Pfam" id="PF00067">
    <property type="entry name" value="p450"/>
    <property type="match status" value="1"/>
</dbReference>
<name>A0A3E2H482_SCYLI</name>
<evidence type="ECO:0000256" key="8">
    <source>
        <dbReference type="PIRSR" id="PIRSR602402-1"/>
    </source>
</evidence>
<evidence type="ECO:0000256" key="3">
    <source>
        <dbReference type="ARBA" id="ARBA00022617"/>
    </source>
</evidence>
<dbReference type="STRING" id="5539.A0A3E2H482"/>
<dbReference type="GO" id="GO:0020037">
    <property type="term" value="F:heme binding"/>
    <property type="evidence" value="ECO:0007669"/>
    <property type="project" value="InterPro"/>
</dbReference>
<evidence type="ECO:0000256" key="5">
    <source>
        <dbReference type="ARBA" id="ARBA00023002"/>
    </source>
</evidence>
<keyword evidence="4 8" id="KW-0479">Metal-binding</keyword>
<feature type="binding site" description="axial binding residue" evidence="8">
    <location>
        <position position="461"/>
    </location>
    <ligand>
        <name>heme</name>
        <dbReference type="ChEBI" id="CHEBI:30413"/>
    </ligand>
    <ligandPart>
        <name>Fe</name>
        <dbReference type="ChEBI" id="CHEBI:18248"/>
    </ligandPart>
</feature>
<dbReference type="PRINTS" id="PR00464">
    <property type="entry name" value="EP450II"/>
</dbReference>
<comment type="similarity">
    <text evidence="2 9">Belongs to the cytochrome P450 family.</text>
</comment>
<protein>
    <recommendedName>
        <fullName evidence="13">Cytochrome P450</fullName>
    </recommendedName>
</protein>
<evidence type="ECO:0000256" key="7">
    <source>
        <dbReference type="ARBA" id="ARBA00023033"/>
    </source>
</evidence>
<dbReference type="GO" id="GO:0016712">
    <property type="term" value="F:oxidoreductase activity, acting on paired donors, with incorporation or reduction of molecular oxygen, reduced flavin or flavoprotein as one donor, and incorporation of one atom of oxygen"/>
    <property type="evidence" value="ECO:0007669"/>
    <property type="project" value="InterPro"/>
</dbReference>
<dbReference type="InterPro" id="IPR001128">
    <property type="entry name" value="Cyt_P450"/>
</dbReference>
<keyword evidence="10" id="KW-0812">Transmembrane</keyword>
<evidence type="ECO:0000256" key="4">
    <source>
        <dbReference type="ARBA" id="ARBA00022723"/>
    </source>
</evidence>